<dbReference type="Proteomes" id="UP000179807">
    <property type="component" value="Unassembled WGS sequence"/>
</dbReference>
<keyword evidence="3" id="KW-1185">Reference proteome</keyword>
<name>A0A1J4KZ99_9EUKA</name>
<comment type="caution">
    <text evidence="2">The sequence shown here is derived from an EMBL/GenBank/DDBJ whole genome shotgun (WGS) entry which is preliminary data.</text>
</comment>
<keyword evidence="1" id="KW-0472">Membrane</keyword>
<protein>
    <submittedName>
        <fullName evidence="2">Uncharacterized protein</fullName>
    </submittedName>
</protein>
<proteinExistence type="predicted"/>
<feature type="transmembrane region" description="Helical" evidence="1">
    <location>
        <begin position="23"/>
        <end position="45"/>
    </location>
</feature>
<gene>
    <name evidence="2" type="ORF">TRFO_14549</name>
</gene>
<evidence type="ECO:0000256" key="1">
    <source>
        <dbReference type="SAM" id="Phobius"/>
    </source>
</evidence>
<evidence type="ECO:0000313" key="2">
    <source>
        <dbReference type="EMBL" id="OHT15038.1"/>
    </source>
</evidence>
<dbReference type="RefSeq" id="XP_068368174.1">
    <property type="nucleotide sequence ID" value="XM_068497885.1"/>
</dbReference>
<keyword evidence="1" id="KW-0812">Transmembrane</keyword>
<organism evidence="2 3">
    <name type="scientific">Tritrichomonas foetus</name>
    <dbReference type="NCBI Taxonomy" id="1144522"/>
    <lineage>
        <taxon>Eukaryota</taxon>
        <taxon>Metamonada</taxon>
        <taxon>Parabasalia</taxon>
        <taxon>Tritrichomonadida</taxon>
        <taxon>Tritrichomonadidae</taxon>
        <taxon>Tritrichomonas</taxon>
    </lineage>
</organism>
<dbReference type="EMBL" id="MLAK01000282">
    <property type="protein sequence ID" value="OHT15038.1"/>
    <property type="molecule type" value="Genomic_DNA"/>
</dbReference>
<reference evidence="2" key="1">
    <citation type="submission" date="2016-10" db="EMBL/GenBank/DDBJ databases">
        <authorList>
            <person name="Benchimol M."/>
            <person name="Almeida L.G."/>
            <person name="Vasconcelos A.T."/>
            <person name="Perreira-Neves A."/>
            <person name="Rosa I.A."/>
            <person name="Tasca T."/>
            <person name="Bogo M.R."/>
            <person name="de Souza W."/>
        </authorList>
    </citation>
    <scope>NUCLEOTIDE SEQUENCE [LARGE SCALE GENOMIC DNA]</scope>
    <source>
        <strain evidence="2">K</strain>
    </source>
</reference>
<evidence type="ECO:0000313" key="3">
    <source>
        <dbReference type="Proteomes" id="UP000179807"/>
    </source>
</evidence>
<keyword evidence="1" id="KW-1133">Transmembrane helix</keyword>
<dbReference type="AlphaFoldDB" id="A0A1J4KZ99"/>
<accession>A0A1J4KZ99</accession>
<sequence>MNDSNDSNDHVIGDVSQKKSYGMWIGIAVGLAMALAIIILIVILFKKMKENQSKFADDEAENEFQSYEITSIGSYSSTNSTILTIDNPLASINDNSSDPFAEDYFEGLV</sequence>
<dbReference type="GeneID" id="94832589"/>
<dbReference type="VEuPathDB" id="TrichDB:TRFO_14549"/>